<dbReference type="SUPFAM" id="SSF48179">
    <property type="entry name" value="6-phosphogluconate dehydrogenase C-terminal domain-like"/>
    <property type="match status" value="1"/>
</dbReference>
<feature type="domain" description="Prephenate/arogenate dehydrogenase" evidence="12">
    <location>
        <begin position="19"/>
        <end position="307"/>
    </location>
</feature>
<keyword evidence="5" id="KW-0827">Tyrosine biosynthesis</keyword>
<keyword evidence="11" id="KW-0812">Transmembrane</keyword>
<dbReference type="PANTHER" id="PTHR21363:SF0">
    <property type="entry name" value="PREPHENATE DEHYDROGENASE [NADP(+)]"/>
    <property type="match status" value="1"/>
</dbReference>
<dbReference type="EC" id="1.3.1.12" evidence="3"/>
<evidence type="ECO:0000256" key="6">
    <source>
        <dbReference type="ARBA" id="ARBA00022605"/>
    </source>
</evidence>
<gene>
    <name evidence="14" type="ORF">H7B67_14740</name>
</gene>
<keyword evidence="11" id="KW-1133">Transmembrane helix</keyword>
<dbReference type="FunFam" id="3.40.50.720:FF:000208">
    <property type="entry name" value="Prephenate dehydrogenase"/>
    <property type="match status" value="1"/>
</dbReference>
<evidence type="ECO:0000256" key="4">
    <source>
        <dbReference type="ARBA" id="ARBA00016891"/>
    </source>
</evidence>
<evidence type="ECO:0000256" key="9">
    <source>
        <dbReference type="ARBA" id="ARBA00023141"/>
    </source>
</evidence>
<dbReference type="Gene3D" id="3.30.70.260">
    <property type="match status" value="1"/>
</dbReference>
<organism evidence="14 15">
    <name type="scientific">Cohnella thailandensis</name>
    <dbReference type="NCBI Taxonomy" id="557557"/>
    <lineage>
        <taxon>Bacteria</taxon>
        <taxon>Bacillati</taxon>
        <taxon>Bacillota</taxon>
        <taxon>Bacilli</taxon>
        <taxon>Bacillales</taxon>
        <taxon>Paenibacillaceae</taxon>
        <taxon>Cohnella</taxon>
    </lineage>
</organism>
<evidence type="ECO:0000256" key="2">
    <source>
        <dbReference type="ARBA" id="ARBA00007964"/>
    </source>
</evidence>
<comment type="similarity">
    <text evidence="2">Belongs to the prephenate/arogenate dehydrogenase family.</text>
</comment>
<keyword evidence="7" id="KW-0560">Oxidoreductase</keyword>
<dbReference type="InterPro" id="IPR003099">
    <property type="entry name" value="Prephen_DH"/>
</dbReference>
<evidence type="ECO:0000259" key="12">
    <source>
        <dbReference type="PROSITE" id="PS51176"/>
    </source>
</evidence>
<protein>
    <recommendedName>
        <fullName evidence="4">Prephenate dehydrogenase</fullName>
        <ecNumber evidence="3">1.3.1.12</ecNumber>
    </recommendedName>
</protein>
<sequence length="380" mass="41636">MTVDNSDFKPTSPVPAPSVKIAIFGVGLIGGSLALCWKGKPGYRIVGHSVNPSSVGKYVSLGVVDEGTTSLEEAARDADFIFLCVPVGRLNDYLDELAKLPLKPGCIITDVGSTKASVVAHARGLDLNGAVFLGGHPMAGSERSGVEAATIDLFENAYYVLTPTDDTPLDAVERMQELLRWTRAKVVLTDSVLHDSIVGAISHLPHLIAVGLVNQIARYNETNDLYRSLAAGGFRDITRIASSDPIVWRDILVNNKDVLLTLLDDWKAEMDRFAELLKQEDGEGISEQFRLANGFRNQLPERRKGMIQSLHECYVDVPDHPGIIGRIATELGQARINLSNLHIVESREDVPGTLRLSFKEADDLEKAVELIRGMKYEVYF</sequence>
<dbReference type="InterPro" id="IPR046825">
    <property type="entry name" value="PDH_C"/>
</dbReference>
<evidence type="ECO:0000256" key="3">
    <source>
        <dbReference type="ARBA" id="ARBA00012068"/>
    </source>
</evidence>
<dbReference type="PROSITE" id="PS51671">
    <property type="entry name" value="ACT"/>
    <property type="match status" value="1"/>
</dbReference>
<dbReference type="InterPro" id="IPR046826">
    <property type="entry name" value="PDH_N"/>
</dbReference>
<dbReference type="PROSITE" id="PS51176">
    <property type="entry name" value="PDH_ADH"/>
    <property type="match status" value="1"/>
</dbReference>
<dbReference type="SUPFAM" id="SSF55021">
    <property type="entry name" value="ACT-like"/>
    <property type="match status" value="1"/>
</dbReference>
<dbReference type="GO" id="GO:0004665">
    <property type="term" value="F:prephenate dehydrogenase (NADP+) activity"/>
    <property type="evidence" value="ECO:0007669"/>
    <property type="project" value="InterPro"/>
</dbReference>
<name>A0A841SSQ2_9BACL</name>
<proteinExistence type="inferred from homology"/>
<dbReference type="Pfam" id="PF01842">
    <property type="entry name" value="ACT"/>
    <property type="match status" value="1"/>
</dbReference>
<dbReference type="EMBL" id="JACJVQ010000013">
    <property type="protein sequence ID" value="MBB6635373.1"/>
    <property type="molecule type" value="Genomic_DNA"/>
</dbReference>
<keyword evidence="11" id="KW-0472">Membrane</keyword>
<dbReference type="Gene3D" id="1.10.3660.10">
    <property type="entry name" value="6-phosphogluconate dehydrogenase C-terminal like domain"/>
    <property type="match status" value="1"/>
</dbReference>
<dbReference type="GO" id="GO:0070403">
    <property type="term" value="F:NAD+ binding"/>
    <property type="evidence" value="ECO:0007669"/>
    <property type="project" value="InterPro"/>
</dbReference>
<comment type="pathway">
    <text evidence="1">Amino-acid biosynthesis; L-tyrosine biosynthesis; (4-hydroxyphenyl)pyruvate from prephenate (NAD(+) route): step 1/1.</text>
</comment>
<keyword evidence="6" id="KW-0028">Amino-acid biosynthesis</keyword>
<dbReference type="InterPro" id="IPR002912">
    <property type="entry name" value="ACT_dom"/>
</dbReference>
<feature type="domain" description="ACT" evidence="13">
    <location>
        <begin position="312"/>
        <end position="380"/>
    </location>
</feature>
<dbReference type="Gene3D" id="3.40.50.720">
    <property type="entry name" value="NAD(P)-binding Rossmann-like Domain"/>
    <property type="match status" value="1"/>
</dbReference>
<dbReference type="Pfam" id="PF20463">
    <property type="entry name" value="PDH_C"/>
    <property type="match status" value="1"/>
</dbReference>
<evidence type="ECO:0000256" key="5">
    <source>
        <dbReference type="ARBA" id="ARBA00022498"/>
    </source>
</evidence>
<dbReference type="InterPro" id="IPR045865">
    <property type="entry name" value="ACT-like_dom_sf"/>
</dbReference>
<evidence type="ECO:0000256" key="8">
    <source>
        <dbReference type="ARBA" id="ARBA00023027"/>
    </source>
</evidence>
<dbReference type="GO" id="GO:0006571">
    <property type="term" value="P:tyrosine biosynthetic process"/>
    <property type="evidence" value="ECO:0007669"/>
    <property type="project" value="UniProtKB-UniPathway"/>
</dbReference>
<keyword evidence="15" id="KW-1185">Reference proteome</keyword>
<evidence type="ECO:0000256" key="10">
    <source>
        <dbReference type="ARBA" id="ARBA00049260"/>
    </source>
</evidence>
<dbReference type="InterPro" id="IPR008927">
    <property type="entry name" value="6-PGluconate_DH-like_C_sf"/>
</dbReference>
<dbReference type="InterPro" id="IPR036291">
    <property type="entry name" value="NAD(P)-bd_dom_sf"/>
</dbReference>
<comment type="caution">
    <text evidence="14">The sequence shown here is derived from an EMBL/GenBank/DDBJ whole genome shotgun (WGS) entry which is preliminary data.</text>
</comment>
<dbReference type="UniPathway" id="UPA00122">
    <property type="reaction ID" value="UER00961"/>
</dbReference>
<evidence type="ECO:0000256" key="1">
    <source>
        <dbReference type="ARBA" id="ARBA00005067"/>
    </source>
</evidence>
<dbReference type="Pfam" id="PF02153">
    <property type="entry name" value="PDH_N"/>
    <property type="match status" value="1"/>
</dbReference>
<evidence type="ECO:0000256" key="11">
    <source>
        <dbReference type="SAM" id="Phobius"/>
    </source>
</evidence>
<comment type="catalytic activity">
    <reaction evidence="10">
        <text>prephenate + NAD(+) = 3-(4-hydroxyphenyl)pyruvate + CO2 + NADH</text>
        <dbReference type="Rhea" id="RHEA:13869"/>
        <dbReference type="ChEBI" id="CHEBI:16526"/>
        <dbReference type="ChEBI" id="CHEBI:29934"/>
        <dbReference type="ChEBI" id="CHEBI:36242"/>
        <dbReference type="ChEBI" id="CHEBI:57540"/>
        <dbReference type="ChEBI" id="CHEBI:57945"/>
        <dbReference type="EC" id="1.3.1.12"/>
    </reaction>
</comment>
<evidence type="ECO:0000256" key="7">
    <source>
        <dbReference type="ARBA" id="ARBA00023002"/>
    </source>
</evidence>
<dbReference type="Proteomes" id="UP000535838">
    <property type="component" value="Unassembled WGS sequence"/>
</dbReference>
<reference evidence="14 15" key="1">
    <citation type="submission" date="2020-08" db="EMBL/GenBank/DDBJ databases">
        <title>Cohnella phylogeny.</title>
        <authorList>
            <person name="Dunlap C."/>
        </authorList>
    </citation>
    <scope>NUCLEOTIDE SEQUENCE [LARGE SCALE GENOMIC DNA]</scope>
    <source>
        <strain evidence="14 15">DSM 25241</strain>
    </source>
</reference>
<evidence type="ECO:0000259" key="13">
    <source>
        <dbReference type="PROSITE" id="PS51671"/>
    </source>
</evidence>
<dbReference type="CDD" id="cd04909">
    <property type="entry name" value="ACT_PDH-BS"/>
    <property type="match status" value="1"/>
</dbReference>
<dbReference type="FunFam" id="1.10.3660.10:FF:000003">
    <property type="entry name" value="Prephenate dehydrogenase"/>
    <property type="match status" value="1"/>
</dbReference>
<dbReference type="SUPFAM" id="SSF51735">
    <property type="entry name" value="NAD(P)-binding Rossmann-fold domains"/>
    <property type="match status" value="1"/>
</dbReference>
<evidence type="ECO:0000313" key="15">
    <source>
        <dbReference type="Proteomes" id="UP000535838"/>
    </source>
</evidence>
<evidence type="ECO:0000313" key="14">
    <source>
        <dbReference type="EMBL" id="MBB6635373.1"/>
    </source>
</evidence>
<dbReference type="GO" id="GO:0008977">
    <property type="term" value="F:prephenate dehydrogenase (NAD+) activity"/>
    <property type="evidence" value="ECO:0007669"/>
    <property type="project" value="UniProtKB-EC"/>
</dbReference>
<accession>A0A841SSQ2</accession>
<feature type="transmembrane region" description="Helical" evidence="11">
    <location>
        <begin position="20"/>
        <end position="37"/>
    </location>
</feature>
<keyword evidence="9" id="KW-0057">Aromatic amino acid biosynthesis</keyword>
<keyword evidence="8" id="KW-0520">NAD</keyword>
<dbReference type="PANTHER" id="PTHR21363">
    <property type="entry name" value="PREPHENATE DEHYDROGENASE"/>
    <property type="match status" value="1"/>
</dbReference>
<dbReference type="AlphaFoldDB" id="A0A841SSQ2"/>
<dbReference type="InterPro" id="IPR050812">
    <property type="entry name" value="Preph/Arog_dehydrog"/>
</dbReference>
<dbReference type="RefSeq" id="WP_185120608.1">
    <property type="nucleotide sequence ID" value="NZ_JACJVQ010000013.1"/>
</dbReference>